<name>A0A6C1EE53_SACPS</name>
<dbReference type="GO" id="GO:0007033">
    <property type="term" value="P:vacuole organization"/>
    <property type="evidence" value="ECO:0007669"/>
    <property type="project" value="TreeGrafter"/>
</dbReference>
<keyword evidence="3" id="KW-0479">Metal-binding</keyword>
<keyword evidence="7 9" id="KW-0472">Membrane</keyword>
<feature type="domain" description="RING-type" evidence="13">
    <location>
        <begin position="928"/>
        <end position="972"/>
    </location>
</feature>
<dbReference type="GO" id="GO:0048284">
    <property type="term" value="P:organelle fusion"/>
    <property type="evidence" value="ECO:0007669"/>
    <property type="project" value="TreeGrafter"/>
</dbReference>
<keyword evidence="15" id="KW-1185">Reference proteome</keyword>
<dbReference type="GO" id="GO:0061630">
    <property type="term" value="F:ubiquitin protein ligase activity"/>
    <property type="evidence" value="ECO:0007669"/>
    <property type="project" value="UniProtKB-EC"/>
</dbReference>
<dbReference type="InterPro" id="IPR024763">
    <property type="entry name" value="VPS11_C"/>
</dbReference>
<dbReference type="Pfam" id="PF23356">
    <property type="entry name" value="TPR_PEP5_VPS11"/>
    <property type="match status" value="1"/>
</dbReference>
<gene>
    <name evidence="14" type="primary">PEP5_2</name>
    <name evidence="14" type="ORF">GRS66_010042</name>
</gene>
<evidence type="ECO:0000256" key="7">
    <source>
        <dbReference type="ARBA" id="ARBA00023136"/>
    </source>
</evidence>
<accession>A0A6C1EE53</accession>
<evidence type="ECO:0000256" key="5">
    <source>
        <dbReference type="ARBA" id="ARBA00022833"/>
    </source>
</evidence>
<dbReference type="InterPro" id="IPR001965">
    <property type="entry name" value="Znf_PHD"/>
</dbReference>
<dbReference type="EMBL" id="CP049010">
    <property type="protein sequence ID" value="QID87369.1"/>
    <property type="molecule type" value="Genomic_DNA"/>
</dbReference>
<dbReference type="InterPro" id="IPR057307">
    <property type="entry name" value="PEP5_VPS11_N"/>
</dbReference>
<keyword evidence="5" id="KW-0862">Zinc</keyword>
<dbReference type="PANTHER" id="PTHR23323:SF24">
    <property type="entry name" value="VACUOLAR PROTEIN SORTING-ASSOCIATED PROTEIN 11 HOMOLOG"/>
    <property type="match status" value="1"/>
</dbReference>
<dbReference type="InterPro" id="IPR036322">
    <property type="entry name" value="WD40_repeat_dom_sf"/>
</dbReference>
<dbReference type="Pfam" id="PF12451">
    <property type="entry name" value="VPS11_C"/>
    <property type="match status" value="1"/>
</dbReference>
<dbReference type="GO" id="GO:0030674">
    <property type="term" value="F:protein-macromolecule adaptor activity"/>
    <property type="evidence" value="ECO:0007669"/>
    <property type="project" value="TreeGrafter"/>
</dbReference>
<dbReference type="SMART" id="SM00249">
    <property type="entry name" value="PHD"/>
    <property type="match status" value="1"/>
</dbReference>
<dbReference type="GO" id="GO:0033263">
    <property type="term" value="C:CORVET complex"/>
    <property type="evidence" value="ECO:0007669"/>
    <property type="project" value="UniProtKB-UniRule"/>
</dbReference>
<dbReference type="PROSITE" id="PS50236">
    <property type="entry name" value="CHCR"/>
    <property type="match status" value="1"/>
</dbReference>
<evidence type="ECO:0000256" key="9">
    <source>
        <dbReference type="PIRNR" id="PIRNR007860"/>
    </source>
</evidence>
<evidence type="ECO:0000313" key="15">
    <source>
        <dbReference type="Proteomes" id="UP000501346"/>
    </source>
</evidence>
<keyword evidence="4 10" id="KW-0863">Zinc-finger</keyword>
<dbReference type="PROSITE" id="PS50089">
    <property type="entry name" value="ZF_RING_2"/>
    <property type="match status" value="1"/>
</dbReference>
<comment type="subcellular location">
    <subcellularLocation>
        <location evidence="8">Endomembrane system</location>
        <topology evidence="8">Peripheral membrane protein</topology>
        <orientation evidence="8">Cytoplasmic side</orientation>
    </subcellularLocation>
    <subcellularLocation>
        <location evidence="9">Vacuole membrane</location>
        <topology evidence="9">Peripheral membrane protein</topology>
        <orientation evidence="9">Cytoplasmic side</orientation>
    </subcellularLocation>
</comment>
<evidence type="ECO:0000256" key="3">
    <source>
        <dbReference type="ARBA" id="ARBA00022723"/>
    </source>
</evidence>
<dbReference type="GO" id="GO:0030897">
    <property type="term" value="C:HOPS complex"/>
    <property type="evidence" value="ECO:0007669"/>
    <property type="project" value="UniProtKB-UniRule"/>
</dbReference>
<evidence type="ECO:0000256" key="12">
    <source>
        <dbReference type="SAM" id="Coils"/>
    </source>
</evidence>
<comment type="catalytic activity">
    <reaction evidence="9">
        <text>S-ubiquitinyl-[E2 ubiquitin-conjugating enzyme]-L-cysteine + [acceptor protein]-L-lysine = [E2 ubiquitin-conjugating enzyme]-L-cysteine + N(6)-ubiquitinyl-[acceptor protein]-L-lysine.</text>
        <dbReference type="EC" id="2.3.2.27"/>
    </reaction>
</comment>
<evidence type="ECO:0000256" key="6">
    <source>
        <dbReference type="ARBA" id="ARBA00022927"/>
    </source>
</evidence>
<comment type="similarity">
    <text evidence="1 9">Belongs to the VPS11 family.</text>
</comment>
<dbReference type="InterPro" id="IPR000547">
    <property type="entry name" value="Clathrin_H-chain/VPS_repeat"/>
</dbReference>
<proteinExistence type="inferred from homology"/>
<evidence type="ECO:0000256" key="8">
    <source>
        <dbReference type="ARBA" id="ARBA00029433"/>
    </source>
</evidence>
<evidence type="ECO:0000256" key="2">
    <source>
        <dbReference type="ARBA" id="ARBA00022448"/>
    </source>
</evidence>
<protein>
    <recommendedName>
        <fullName evidence="9">E3 ubiquitin-protein ligase PEP5</fullName>
        <ecNumber evidence="9">2.3.2.27</ecNumber>
    </recommendedName>
</protein>
<keyword evidence="6 9" id="KW-0653">Protein transport</keyword>
<dbReference type="InterPro" id="IPR001841">
    <property type="entry name" value="Znf_RING"/>
</dbReference>
<keyword evidence="9" id="KW-0808">Transferase</keyword>
<dbReference type="Pfam" id="PF23341">
    <property type="entry name" value="PEP5_VPS11_N"/>
    <property type="match status" value="1"/>
</dbReference>
<dbReference type="GO" id="GO:0008270">
    <property type="term" value="F:zinc ion binding"/>
    <property type="evidence" value="ECO:0007669"/>
    <property type="project" value="UniProtKB-KW"/>
</dbReference>
<dbReference type="SMART" id="SM00184">
    <property type="entry name" value="RING"/>
    <property type="match status" value="1"/>
</dbReference>
<dbReference type="SUPFAM" id="SSF50978">
    <property type="entry name" value="WD40 repeat-like"/>
    <property type="match status" value="1"/>
</dbReference>
<evidence type="ECO:0000256" key="10">
    <source>
        <dbReference type="PROSITE-ProRule" id="PRU00175"/>
    </source>
</evidence>
<evidence type="ECO:0000259" key="13">
    <source>
        <dbReference type="PROSITE" id="PS50089"/>
    </source>
</evidence>
<dbReference type="GO" id="GO:0006904">
    <property type="term" value="P:vesicle docking involved in exocytosis"/>
    <property type="evidence" value="ECO:0007669"/>
    <property type="project" value="TreeGrafter"/>
</dbReference>
<dbReference type="GO" id="GO:0006886">
    <property type="term" value="P:intracellular protein transport"/>
    <property type="evidence" value="ECO:0007669"/>
    <property type="project" value="UniProtKB-UniRule"/>
</dbReference>
<comment type="subunit">
    <text evidence="9">Component of the homotypic vacuole fusion and vacuole protein sorting (HOPS) complex. Component of the class C core vacuole/endosome tethering (CORVET) complex.</text>
</comment>
<keyword evidence="12" id="KW-0175">Coiled coil</keyword>
<dbReference type="Proteomes" id="UP000501346">
    <property type="component" value="Chromosome SeXIII-ScXIII"/>
</dbReference>
<dbReference type="PIRSF" id="PIRSF007860">
    <property type="entry name" value="VPS11"/>
    <property type="match status" value="1"/>
</dbReference>
<dbReference type="GO" id="GO:0007032">
    <property type="term" value="P:endosome organization"/>
    <property type="evidence" value="ECO:0007669"/>
    <property type="project" value="TreeGrafter"/>
</dbReference>
<dbReference type="OrthoDB" id="26184at2759"/>
<dbReference type="GO" id="GO:0000329">
    <property type="term" value="C:fungal-type vacuole membrane"/>
    <property type="evidence" value="ECO:0007669"/>
    <property type="project" value="UniProtKB-UniRule"/>
</dbReference>
<evidence type="ECO:0000313" key="14">
    <source>
        <dbReference type="EMBL" id="QID87369.1"/>
    </source>
</evidence>
<evidence type="ECO:0000256" key="4">
    <source>
        <dbReference type="ARBA" id="ARBA00022771"/>
    </source>
</evidence>
<dbReference type="InterPro" id="IPR016528">
    <property type="entry name" value="VPS11"/>
</dbReference>
<feature type="repeat" description="CHCR" evidence="11">
    <location>
        <begin position="406"/>
        <end position="583"/>
    </location>
</feature>
<keyword evidence="2 9" id="KW-0813">Transport</keyword>
<keyword evidence="9" id="KW-0833">Ubl conjugation pathway</keyword>
<dbReference type="AlphaFoldDB" id="A0A6C1EE53"/>
<organism evidence="14 15">
    <name type="scientific">Saccharomyces pastorianus</name>
    <name type="common">Lager yeast</name>
    <name type="synonym">Saccharomyces cerevisiae x Saccharomyces eubayanus</name>
    <dbReference type="NCBI Taxonomy" id="27292"/>
    <lineage>
        <taxon>Eukaryota</taxon>
        <taxon>Fungi</taxon>
        <taxon>Dikarya</taxon>
        <taxon>Ascomycota</taxon>
        <taxon>Saccharomycotina</taxon>
        <taxon>Saccharomycetes</taxon>
        <taxon>Saccharomycetales</taxon>
        <taxon>Saccharomycetaceae</taxon>
        <taxon>Saccharomyces</taxon>
    </lineage>
</organism>
<reference evidence="14 15" key="1">
    <citation type="journal article" date="2019" name="BMC Genomics">
        <title>Chromosome level assembly and comparative genome analysis confirm lager-brewing yeasts originated from a single hybridization.</title>
        <authorList>
            <person name="Salazar A.N."/>
            <person name="Gorter de Vries A.R."/>
            <person name="van den Broek M."/>
            <person name="Brouwers N."/>
            <person name="de la Torre Cortes P."/>
            <person name="Kuijpers N.G.A."/>
            <person name="Daran J.G."/>
            <person name="Abeel T."/>
        </authorList>
    </citation>
    <scope>NUCLEOTIDE SEQUENCE [LARGE SCALE GENOMIC DNA]</scope>
    <source>
        <strain evidence="14 15">CBS 1483</strain>
    </source>
</reference>
<evidence type="ECO:0000256" key="1">
    <source>
        <dbReference type="ARBA" id="ARBA00007070"/>
    </source>
</evidence>
<dbReference type="InterPro" id="IPR013083">
    <property type="entry name" value="Znf_RING/FYVE/PHD"/>
</dbReference>
<sequence length="1030" mass="117106">MSLSSWRQFQLFENIPIKDPNFGGNSLLYSDPTLCAAAIVDPQTLIIAVNSNVIKVVKLDQSQVIHAFQAFPHEFQITFLKVVNGEFLVALGESIGKPSLIRIYKLDKLPIKEQAYHSQVELKNGNNTYPISVVSISNDLSCIMVGFINGKIILIRGDISRDRGSQQRIIYEDPSKEPVTALFLNNDSTACFVATTSRILLFNTTGRNRGRPSLVLNSKNGLDLNCGAFNSAADEFICCLSSFIEFFSATGKKHQFAFDLSSRKKIFCVDKDHILVVTEETAGPSTSINVNELSPTIINRVFIIDTKNKIISLNFVVSSAIIDIFSAAQSGKNITYLLTSEGVMHRITLKPLENQIGIIIQKELYPFALQLAKQYSLPSLDVQKIHKKYGDYLFKKGLKKEATDQYIQCLDVVETSEVISKFGVKEVPDPESMKNLADYLWSLIKNSISQCDHITLLLIVLIKLKDVEGIETFIQHFDRNGNWNEEIVKDDMDDVTFFYSDNEFFDLDLILELLKESDFKRLSYQLAKRYSKDSLIIVDILLNLLNNPLKAIKYIKSLPIDETLRCLVIYSKKLLEESPNETNALLIKVFTGKFRPTNFEVELDRRDTTSDFSENIRTVFYSYKTFFNYMNSNGKSDVMSESSDTSNENEEPTYHPPKPSIVFSSFVSKPFEFVVFLEACLACYQQYEGFDEDRQVILTTLYDLYLNLAQEDVPERINDWRSRATGVLNESNKLVNFSIASTGKNVDNSLMLLISHMDKSSSSSKNNTNDINIASCAHDNSEMDLLSTFRAMTLNDEPNTCLNFLQRYGAEEPKILQVALNYFVSNKYIFKEMGGNEALKENVLRPIIEGELMSLLDIIKVLSRTSVAHFGLIQDVIINYVKNEDVEIKRNEKLIDSYDKELNEKKEKLKSLINSDQPIHVPLKNQTCFMCNLTLDIPVVFFKCGHTYHQHCLNEEEDTLEGERKLFKCPKCLVELETSNKLYEAQHEVIQKNDLLDFALNSEEGSKDRFKVVTEFLGRGAISYSDITIE</sequence>
<dbReference type="CDD" id="cd16688">
    <property type="entry name" value="RING-H2_Vps11"/>
    <property type="match status" value="1"/>
</dbReference>
<dbReference type="PANTHER" id="PTHR23323">
    <property type="entry name" value="VACUOLAR PROTEIN SORTING-ASSOCIATED PROTEIN"/>
    <property type="match status" value="1"/>
</dbReference>
<dbReference type="EC" id="2.3.2.27" evidence="9"/>
<dbReference type="Gene3D" id="3.30.40.10">
    <property type="entry name" value="Zinc/RING finger domain, C3HC4 (zinc finger)"/>
    <property type="match status" value="1"/>
</dbReference>
<feature type="coiled-coil region" evidence="12">
    <location>
        <begin position="888"/>
        <end position="915"/>
    </location>
</feature>
<evidence type="ECO:0000256" key="11">
    <source>
        <dbReference type="PROSITE-ProRule" id="PRU01006"/>
    </source>
</evidence>
<keyword evidence="9" id="KW-0926">Vacuole</keyword>
<dbReference type="InterPro" id="IPR057308">
    <property type="entry name" value="CHCR_PEP5_VPS11"/>
</dbReference>
<dbReference type="SUPFAM" id="SSF57850">
    <property type="entry name" value="RING/U-box"/>
    <property type="match status" value="1"/>
</dbReference>